<name>A0A7W8DKN9_9BACT</name>
<sequence length="382" mass="44223">MATKKAKLTPKQIEDIYDSGQYRLTQERSDFLLPQIIDFVRQKKWINLRPEYQRRLVWDRRKKSLFIESLLMNIPVPPVFLYETDLSRYEVMDGQQRLNAIVEFYENQLKLTGLETWSALNGYTYQQCPPRIRSGLDRRRISANVLLAESASSASEVNFIRRTVFERLNTGGQQLNAQELRNSLYSGPFNEMLIELAGNRLFDQIWEIPPYDEHYKKDDGFINTDLAENKLFKRMTDCEIVLRFFAFRRPSAIKGSVRSMLDDCMASHREASSSEIDAMKSSFISSLDLAHHIFGTRTFQAKDIQSGKWRLSQPLFDAVMVASERHLESKSRLVSNRTKIVKNLEAALSDPETYEIVVGRPNTAAAIKERLSIVDDIFTNHC</sequence>
<dbReference type="InterPro" id="IPR004919">
    <property type="entry name" value="GmrSD_N"/>
</dbReference>
<organism evidence="2 3">
    <name type="scientific">Prosthecobacter vanneervenii</name>
    <dbReference type="NCBI Taxonomy" id="48466"/>
    <lineage>
        <taxon>Bacteria</taxon>
        <taxon>Pseudomonadati</taxon>
        <taxon>Verrucomicrobiota</taxon>
        <taxon>Verrucomicrobiia</taxon>
        <taxon>Verrucomicrobiales</taxon>
        <taxon>Verrucomicrobiaceae</taxon>
        <taxon>Prosthecobacter</taxon>
    </lineage>
</organism>
<dbReference type="Proteomes" id="UP000590740">
    <property type="component" value="Unassembled WGS sequence"/>
</dbReference>
<comment type="caution">
    <text evidence="2">The sequence shown here is derived from an EMBL/GenBank/DDBJ whole genome shotgun (WGS) entry which is preliminary data.</text>
</comment>
<dbReference type="AlphaFoldDB" id="A0A7W8DKN9"/>
<protein>
    <recommendedName>
        <fullName evidence="1">GmrSD restriction endonucleases N-terminal domain-containing protein</fullName>
    </recommendedName>
</protein>
<evidence type="ECO:0000259" key="1">
    <source>
        <dbReference type="Pfam" id="PF03235"/>
    </source>
</evidence>
<accession>A0A7W8DKN9</accession>
<reference evidence="2 3" key="1">
    <citation type="submission" date="2020-08" db="EMBL/GenBank/DDBJ databases">
        <title>Genomic Encyclopedia of Type Strains, Phase IV (KMG-IV): sequencing the most valuable type-strain genomes for metagenomic binning, comparative biology and taxonomic classification.</title>
        <authorList>
            <person name="Goeker M."/>
        </authorList>
    </citation>
    <scope>NUCLEOTIDE SEQUENCE [LARGE SCALE GENOMIC DNA]</scope>
    <source>
        <strain evidence="2 3">DSM 12252</strain>
    </source>
</reference>
<evidence type="ECO:0000313" key="3">
    <source>
        <dbReference type="Proteomes" id="UP000590740"/>
    </source>
</evidence>
<feature type="domain" description="GmrSD restriction endonucleases N-terminal" evidence="1">
    <location>
        <begin position="46"/>
        <end position="185"/>
    </location>
</feature>
<dbReference type="EMBL" id="JACHIG010000006">
    <property type="protein sequence ID" value="MBB5033408.1"/>
    <property type="molecule type" value="Genomic_DNA"/>
</dbReference>
<evidence type="ECO:0000313" key="2">
    <source>
        <dbReference type="EMBL" id="MBB5033408.1"/>
    </source>
</evidence>
<keyword evidence="3" id="KW-1185">Reference proteome</keyword>
<dbReference type="PANTHER" id="PTHR39639">
    <property type="entry name" value="CHROMOSOME 16, WHOLE GENOME SHOTGUN SEQUENCE"/>
    <property type="match status" value="1"/>
</dbReference>
<dbReference type="PANTHER" id="PTHR39639:SF1">
    <property type="entry name" value="DUF262 DOMAIN-CONTAINING PROTEIN"/>
    <property type="match status" value="1"/>
</dbReference>
<gene>
    <name evidence="2" type="ORF">HNQ65_002996</name>
</gene>
<proteinExistence type="predicted"/>
<dbReference type="RefSeq" id="WP_184340338.1">
    <property type="nucleotide sequence ID" value="NZ_JACHIG010000006.1"/>
</dbReference>
<dbReference type="Pfam" id="PF03235">
    <property type="entry name" value="GmrSD_N"/>
    <property type="match status" value="1"/>
</dbReference>